<organism evidence="9 10">
    <name type="scientific">Lichenifustis flavocetrariae</name>
    <dbReference type="NCBI Taxonomy" id="2949735"/>
    <lineage>
        <taxon>Bacteria</taxon>
        <taxon>Pseudomonadati</taxon>
        <taxon>Pseudomonadota</taxon>
        <taxon>Alphaproteobacteria</taxon>
        <taxon>Hyphomicrobiales</taxon>
        <taxon>Lichenihabitantaceae</taxon>
        <taxon>Lichenifustis</taxon>
    </lineage>
</organism>
<dbReference type="InterPro" id="IPR036097">
    <property type="entry name" value="HisK_dim/P_sf"/>
</dbReference>
<accession>A0AA41Z052</accession>
<dbReference type="EMBL" id="JAMOIM010000032">
    <property type="protein sequence ID" value="MCW6511774.1"/>
    <property type="molecule type" value="Genomic_DNA"/>
</dbReference>
<dbReference type="SUPFAM" id="SSF55874">
    <property type="entry name" value="ATPase domain of HSP90 chaperone/DNA topoisomerase II/histidine kinase"/>
    <property type="match status" value="1"/>
</dbReference>
<dbReference type="InterPro" id="IPR001789">
    <property type="entry name" value="Sig_transdc_resp-reg_receiver"/>
</dbReference>
<dbReference type="InterPro" id="IPR000700">
    <property type="entry name" value="PAS-assoc_C"/>
</dbReference>
<evidence type="ECO:0000256" key="3">
    <source>
        <dbReference type="ARBA" id="ARBA00022553"/>
    </source>
</evidence>
<dbReference type="InterPro" id="IPR005467">
    <property type="entry name" value="His_kinase_dom"/>
</dbReference>
<dbReference type="SMART" id="SM00091">
    <property type="entry name" value="PAS"/>
    <property type="match status" value="1"/>
</dbReference>
<dbReference type="RefSeq" id="WP_282588152.1">
    <property type="nucleotide sequence ID" value="NZ_JAMOIM010000032.1"/>
</dbReference>
<protein>
    <recommendedName>
        <fullName evidence="2">histidine kinase</fullName>
        <ecNumber evidence="2">2.7.13.3</ecNumber>
    </recommendedName>
</protein>
<dbReference type="SUPFAM" id="SSF52172">
    <property type="entry name" value="CheY-like"/>
    <property type="match status" value="1"/>
</dbReference>
<dbReference type="Gene3D" id="3.30.450.20">
    <property type="entry name" value="PAS domain"/>
    <property type="match status" value="1"/>
</dbReference>
<dbReference type="PROSITE" id="PS50112">
    <property type="entry name" value="PAS"/>
    <property type="match status" value="1"/>
</dbReference>
<evidence type="ECO:0000256" key="4">
    <source>
        <dbReference type="PROSITE-ProRule" id="PRU00169"/>
    </source>
</evidence>
<dbReference type="InterPro" id="IPR003594">
    <property type="entry name" value="HATPase_dom"/>
</dbReference>
<feature type="domain" description="Response regulatory" evidence="6">
    <location>
        <begin position="398"/>
        <end position="514"/>
    </location>
</feature>
<dbReference type="Pfam" id="PF00512">
    <property type="entry name" value="HisKA"/>
    <property type="match status" value="1"/>
</dbReference>
<evidence type="ECO:0000256" key="1">
    <source>
        <dbReference type="ARBA" id="ARBA00000085"/>
    </source>
</evidence>
<dbReference type="InterPro" id="IPR003661">
    <property type="entry name" value="HisK_dim/P_dom"/>
</dbReference>
<dbReference type="SMART" id="SM00086">
    <property type="entry name" value="PAC"/>
    <property type="match status" value="1"/>
</dbReference>
<feature type="modified residue" description="4-aspartylphosphate" evidence="4">
    <location>
        <position position="449"/>
    </location>
</feature>
<evidence type="ECO:0000313" key="10">
    <source>
        <dbReference type="Proteomes" id="UP001165667"/>
    </source>
</evidence>
<dbReference type="InterPro" id="IPR001610">
    <property type="entry name" value="PAC"/>
</dbReference>
<evidence type="ECO:0000259" key="8">
    <source>
        <dbReference type="PROSITE" id="PS50113"/>
    </source>
</evidence>
<dbReference type="SMART" id="SM00448">
    <property type="entry name" value="REC"/>
    <property type="match status" value="1"/>
</dbReference>
<dbReference type="PRINTS" id="PR00344">
    <property type="entry name" value="BCTRLSENSOR"/>
</dbReference>
<dbReference type="SMART" id="SM00388">
    <property type="entry name" value="HisKA"/>
    <property type="match status" value="1"/>
</dbReference>
<dbReference type="PANTHER" id="PTHR43065:SF49">
    <property type="entry name" value="HISTIDINE KINASE"/>
    <property type="match status" value="1"/>
</dbReference>
<gene>
    <name evidence="9" type="ORF">M8523_27800</name>
</gene>
<dbReference type="PROSITE" id="PS50109">
    <property type="entry name" value="HIS_KIN"/>
    <property type="match status" value="1"/>
</dbReference>
<dbReference type="InterPro" id="IPR036890">
    <property type="entry name" value="HATPase_C_sf"/>
</dbReference>
<dbReference type="PROSITE" id="PS50110">
    <property type="entry name" value="RESPONSE_REGULATORY"/>
    <property type="match status" value="1"/>
</dbReference>
<name>A0AA41Z052_9HYPH</name>
<dbReference type="Pfam" id="PF13426">
    <property type="entry name" value="PAS_9"/>
    <property type="match status" value="1"/>
</dbReference>
<dbReference type="Gene3D" id="1.10.287.130">
    <property type="match status" value="1"/>
</dbReference>
<dbReference type="InterPro" id="IPR000014">
    <property type="entry name" value="PAS"/>
</dbReference>
<evidence type="ECO:0000259" key="6">
    <source>
        <dbReference type="PROSITE" id="PS50110"/>
    </source>
</evidence>
<dbReference type="Gene3D" id="3.40.50.2300">
    <property type="match status" value="1"/>
</dbReference>
<dbReference type="AlphaFoldDB" id="A0AA41Z052"/>
<dbReference type="Pfam" id="PF00072">
    <property type="entry name" value="Response_reg"/>
    <property type="match status" value="1"/>
</dbReference>
<evidence type="ECO:0000259" key="5">
    <source>
        <dbReference type="PROSITE" id="PS50109"/>
    </source>
</evidence>
<proteinExistence type="predicted"/>
<dbReference type="InterPro" id="IPR011006">
    <property type="entry name" value="CheY-like_superfamily"/>
</dbReference>
<dbReference type="PROSITE" id="PS50113">
    <property type="entry name" value="PAC"/>
    <property type="match status" value="1"/>
</dbReference>
<dbReference type="SUPFAM" id="SSF55785">
    <property type="entry name" value="PYP-like sensor domain (PAS domain)"/>
    <property type="match status" value="1"/>
</dbReference>
<dbReference type="CDD" id="cd00082">
    <property type="entry name" value="HisKA"/>
    <property type="match status" value="1"/>
</dbReference>
<reference evidence="9" key="1">
    <citation type="submission" date="2022-05" db="EMBL/GenBank/DDBJ databases">
        <authorList>
            <person name="Pankratov T."/>
        </authorList>
    </citation>
    <scope>NUCLEOTIDE SEQUENCE</scope>
    <source>
        <strain evidence="9">BP6-180914</strain>
    </source>
</reference>
<sequence>MLSQPIQPEPEVERRSGADIFLAAMNTSGIATVLTDPHRPDHPIVFANEAFSKLTGFASDEIIGRNCRFLQAPETDPAAIRTLREALATRRPISIEILNRKRDGTLFWNALCLGPVFDADGELRHFVGNQVDVSQRRTAEQALHQLQKMEAIGQLTGGVAHDFNNLLTVIMGSVEALRRKSLSQESRSRYIDAIGTTADRAARLTGQLLAFARKQPVEPTVFDAAVQVRRTADMLQTIVGSQIEITTELTSDRCFVRGDISQFETALVNLAVNGRDAMNGQGHLTISVRQMSDVPEWGGHVAVSRDVIAVAVSDTGTGIPSGQLDQIFQPLYTTKAVGAGTGLGLSQVQGFVTQMGGEVRVESEVDRGTTFTLFLPYAQAEPMATMARIQARPTGQRRLLMVEHHVQIAEITSEILEDLGYEVRSVTNAAAALAAIEGSERDFDLVFSDVLMPGHMNGVDLAHELNRRWPGLPVLLTTGYSNVLARQEELSGDFRILRKPYSAEALTSLIGDMIRIGPTVAESAV</sequence>
<dbReference type="SUPFAM" id="SSF47384">
    <property type="entry name" value="Homodimeric domain of signal transducing histidine kinase"/>
    <property type="match status" value="1"/>
</dbReference>
<evidence type="ECO:0000259" key="7">
    <source>
        <dbReference type="PROSITE" id="PS50112"/>
    </source>
</evidence>
<dbReference type="NCBIfam" id="TIGR00229">
    <property type="entry name" value="sensory_box"/>
    <property type="match status" value="1"/>
</dbReference>
<dbReference type="InterPro" id="IPR004358">
    <property type="entry name" value="Sig_transdc_His_kin-like_C"/>
</dbReference>
<keyword evidence="10" id="KW-1185">Reference proteome</keyword>
<dbReference type="InterPro" id="IPR035965">
    <property type="entry name" value="PAS-like_dom_sf"/>
</dbReference>
<dbReference type="Pfam" id="PF02518">
    <property type="entry name" value="HATPase_c"/>
    <property type="match status" value="1"/>
</dbReference>
<dbReference type="SMART" id="SM00387">
    <property type="entry name" value="HATPase_c"/>
    <property type="match status" value="1"/>
</dbReference>
<feature type="domain" description="PAS" evidence="7">
    <location>
        <begin position="44"/>
        <end position="90"/>
    </location>
</feature>
<dbReference type="GO" id="GO:0000155">
    <property type="term" value="F:phosphorelay sensor kinase activity"/>
    <property type="evidence" value="ECO:0007669"/>
    <property type="project" value="InterPro"/>
</dbReference>
<feature type="domain" description="Histidine kinase" evidence="5">
    <location>
        <begin position="158"/>
        <end position="379"/>
    </location>
</feature>
<evidence type="ECO:0000313" key="9">
    <source>
        <dbReference type="EMBL" id="MCW6511774.1"/>
    </source>
</evidence>
<dbReference type="Gene3D" id="3.30.565.10">
    <property type="entry name" value="Histidine kinase-like ATPase, C-terminal domain"/>
    <property type="match status" value="1"/>
</dbReference>
<keyword evidence="3 4" id="KW-0597">Phosphoprotein</keyword>
<evidence type="ECO:0000256" key="2">
    <source>
        <dbReference type="ARBA" id="ARBA00012438"/>
    </source>
</evidence>
<comment type="caution">
    <text evidence="9">The sequence shown here is derived from an EMBL/GenBank/DDBJ whole genome shotgun (WGS) entry which is preliminary data.</text>
</comment>
<dbReference type="EC" id="2.7.13.3" evidence="2"/>
<feature type="domain" description="PAC" evidence="8">
    <location>
        <begin position="91"/>
        <end position="145"/>
    </location>
</feature>
<dbReference type="CDD" id="cd00130">
    <property type="entry name" value="PAS"/>
    <property type="match status" value="1"/>
</dbReference>
<dbReference type="Proteomes" id="UP001165667">
    <property type="component" value="Unassembled WGS sequence"/>
</dbReference>
<dbReference type="PANTHER" id="PTHR43065">
    <property type="entry name" value="SENSOR HISTIDINE KINASE"/>
    <property type="match status" value="1"/>
</dbReference>
<comment type="catalytic activity">
    <reaction evidence="1">
        <text>ATP + protein L-histidine = ADP + protein N-phospho-L-histidine.</text>
        <dbReference type="EC" id="2.7.13.3"/>
    </reaction>
</comment>